<gene>
    <name evidence="2" type="primary">yhdP</name>
    <name evidence="2" type="ORF">PZS58_09010</name>
</gene>
<dbReference type="PANTHER" id="PTHR38690:SF1">
    <property type="entry name" value="PROTEASE"/>
    <property type="match status" value="1"/>
</dbReference>
<accession>A0AAJ1JEI7</accession>
<feature type="domain" description="YhdP central" evidence="1">
    <location>
        <begin position="1"/>
        <end position="1252"/>
    </location>
</feature>
<dbReference type="PANTHER" id="PTHR38690">
    <property type="entry name" value="PROTEASE-RELATED"/>
    <property type="match status" value="1"/>
</dbReference>
<comment type="caution">
    <text evidence="2">The sequence shown here is derived from an EMBL/GenBank/DDBJ whole genome shotgun (WGS) entry which is preliminary data.</text>
</comment>
<reference evidence="2 3" key="1">
    <citation type="submission" date="2023-03" db="EMBL/GenBank/DDBJ databases">
        <title>WGS of NDM-producing Providencia thailandensis from Ukrainian patients.</title>
        <authorList>
            <person name="Zabicka D."/>
            <person name="Izdebski R."/>
            <person name="Urbanowicz P."/>
            <person name="Biedrzycka M."/>
            <person name="Guzek A."/>
            <person name="Gniadkowski M."/>
        </authorList>
    </citation>
    <scope>NUCLEOTIDE SEQUENCE [LARGE SCALE GENOMIC DNA]</scope>
    <source>
        <strain evidence="2 3">8015-22</strain>
    </source>
</reference>
<sequence>MKRLPRVVWMTTAIVLLLGALLLTGLRFFLPNINYYRQDIIGYIEKNTDITLQIGEIEGAWQSFGPVLTLTDVVVRNEEIDAKASKIAVELDIWSSLLSLTWRFRDITFYQLNVDYKVPFSFEGRAQPIDSDSIEGLFLKQFNHFTLKNSQLTFLTPSEQKTTLILPELTWLNEQRRHRAQGFVSLETINKQHGFLQVKIDIKDKNGILSDGTIYLQADNIDMQPWLSRWLRENTGLRDANFSLSSWVTIKNNRIDSGLLQLRQGEANWGEAPLAQNLQVNDLLIRMRRQGEGWLFNIPELDTLKTNEYIWPNGSVSVLYLPSSMKYHQKDHWRIRAKNIELERLSEILPTFSFVTPETVQEWQHRQPKGLLSVFALDITPDQLEHTQIDMDWQDVSWKKWKQLPSVDHFTGVLVGNAQRGVLSATLDKSYVDYEPQFKAPFQIDKARGQLYWQNDDNQFKLWSDQLDIQASSLWANGQFSFYQSKKSDDTDLSILAGVNIDNAGEAWRYFPQQLMGESLADYLSNAIIAGQAKDATVVFKGDPKHFPFNQNDGQFQVFVPLRKATFEYDKGWPALSNLDINLDFKRSGLAMRADSVKLGEATATQLTADIPNYQNEMLFIKADLAGTGSQIQQYFSMTPLKSSIGNTLDELQIGGMVTGDLALSIPLAHGKEVNAKGNINLNKNDLLIKPIDSKLTELTGQFKFNNGDLVGDKLKAQWLGQPVDVNFSTVDNPKDYQVKVDLGGNWDIAKIAQLPDSLKQKVAGTSDWNSHIEITLPHSPSDDMALAVEFSAGLKKLKSRLPALDDRLLKELGTVNATAKGSSTHLNIGGDIGRRIGFNTRWDLRAPQLRLEKGTLAKWNGKPPELPQSSMLLADLPVITNPQWLKTVDTFFSADQGGKSINIGLPETVRVKTPSLSLGGQAWQNLDLSFNLLAKEQQIKVSSENLKGELQIFAQQPWVLNIDYLYYNPMAFPGEQTTSSNDSSSFNFSHWPEMTVNCQDCWAGGQKLGKLSAHLKPQGNTLQLSGGTLSNSATQLKLDALWQSGKQNRTQIAGSLSGEQFDETAAYYGILVPIIGSPYTLDFELNWQDVPWSPDIATLNGALSSKLGKGAIAKMGGGRAGQLLRLVSFDALLRKLQFDFRDTFSNDFDFDSIKGNAKIRNGILSAKDVYIDGLVADITLSGEIDLVKRQINGEAVVTPEISATVGVATAFAVNPIAGAAVFAASKVLGPLWSKISVIRYRVTGSLDEPKIDEVLRQLKETQE</sequence>
<evidence type="ECO:0000313" key="2">
    <source>
        <dbReference type="EMBL" id="MDE8769666.1"/>
    </source>
</evidence>
<dbReference type="AlphaFoldDB" id="A0AAJ1JEI7"/>
<dbReference type="EMBL" id="JAREJI010000004">
    <property type="protein sequence ID" value="MDE8769666.1"/>
    <property type="molecule type" value="Genomic_DNA"/>
</dbReference>
<protein>
    <submittedName>
        <fullName evidence="2">AsmA2 domain-containing protein YhdP</fullName>
    </submittedName>
</protein>
<dbReference type="NCBIfam" id="NF008148">
    <property type="entry name" value="PRK10899.1"/>
    <property type="match status" value="1"/>
</dbReference>
<dbReference type="InterPro" id="IPR011836">
    <property type="entry name" value="YhdP"/>
</dbReference>
<evidence type="ECO:0000259" key="1">
    <source>
        <dbReference type="Pfam" id="PF13116"/>
    </source>
</evidence>
<dbReference type="RefSeq" id="WP_088498697.1">
    <property type="nucleotide sequence ID" value="NZ_CP181870.1"/>
</dbReference>
<evidence type="ECO:0000313" key="3">
    <source>
        <dbReference type="Proteomes" id="UP001163056"/>
    </source>
</evidence>
<dbReference type="Pfam" id="PF13116">
    <property type="entry name" value="YhdP"/>
    <property type="match status" value="1"/>
</dbReference>
<dbReference type="InterPro" id="IPR025263">
    <property type="entry name" value="YhdP_central"/>
</dbReference>
<name>A0AAJ1JEI7_PROST</name>
<dbReference type="NCBIfam" id="TIGR02099">
    <property type="entry name" value="YhdP family protein"/>
    <property type="match status" value="1"/>
</dbReference>
<dbReference type="Proteomes" id="UP001163056">
    <property type="component" value="Unassembled WGS sequence"/>
</dbReference>
<proteinExistence type="predicted"/>
<organism evidence="2 3">
    <name type="scientific">Providencia stuartii</name>
    <dbReference type="NCBI Taxonomy" id="588"/>
    <lineage>
        <taxon>Bacteria</taxon>
        <taxon>Pseudomonadati</taxon>
        <taxon>Pseudomonadota</taxon>
        <taxon>Gammaproteobacteria</taxon>
        <taxon>Enterobacterales</taxon>
        <taxon>Morganellaceae</taxon>
        <taxon>Providencia</taxon>
    </lineage>
</organism>